<proteinExistence type="predicted"/>
<dbReference type="eggNOG" id="KOG0386">
    <property type="taxonomic scope" value="Eukaryota"/>
</dbReference>
<evidence type="ECO:0000256" key="5">
    <source>
        <dbReference type="ARBA" id="ARBA00022840"/>
    </source>
</evidence>
<evidence type="ECO:0000256" key="1">
    <source>
        <dbReference type="ARBA" id="ARBA00004123"/>
    </source>
</evidence>
<dbReference type="InterPro" id="IPR049730">
    <property type="entry name" value="SNF2/RAD54-like_C"/>
</dbReference>
<dbReference type="GO" id="GO:0005524">
    <property type="term" value="F:ATP binding"/>
    <property type="evidence" value="ECO:0007669"/>
    <property type="project" value="UniProtKB-KW"/>
</dbReference>
<keyword evidence="4" id="KW-0347">Helicase</keyword>
<dbReference type="EMBL" id="CR382138">
    <property type="protein sequence ID" value="CAG89514.2"/>
    <property type="molecule type" value="Genomic_DNA"/>
</dbReference>
<dbReference type="OrthoDB" id="5857104at2759"/>
<dbReference type="Proteomes" id="UP000000599">
    <property type="component" value="Chromosome F"/>
</dbReference>
<evidence type="ECO:0000259" key="11">
    <source>
        <dbReference type="PROSITE" id="PS51192"/>
    </source>
</evidence>
<dbReference type="Gene3D" id="1.20.920.10">
    <property type="entry name" value="Bromodomain-like"/>
    <property type="match status" value="1"/>
</dbReference>
<evidence type="ECO:0000256" key="4">
    <source>
        <dbReference type="ARBA" id="ARBA00022806"/>
    </source>
</evidence>
<dbReference type="Pfam" id="PF07529">
    <property type="entry name" value="HSA"/>
    <property type="match status" value="1"/>
</dbReference>
<dbReference type="SMART" id="SM00297">
    <property type="entry name" value="BROMO"/>
    <property type="match status" value="1"/>
</dbReference>
<dbReference type="GO" id="GO:0000775">
    <property type="term" value="C:chromosome, centromeric region"/>
    <property type="evidence" value="ECO:0007669"/>
    <property type="project" value="EnsemblFungi"/>
</dbReference>
<dbReference type="InParanoid" id="Q6BKZ0"/>
<dbReference type="GO" id="GO:0140054">
    <property type="term" value="F:histone H2A reader activity"/>
    <property type="evidence" value="ECO:0007669"/>
    <property type="project" value="EnsemblFungi"/>
</dbReference>
<dbReference type="FunFam" id="3.40.50.10810:FF:000008">
    <property type="entry name" value="Chromatin structure-remodeling complex subunit snf21"/>
    <property type="match status" value="1"/>
</dbReference>
<feature type="region of interest" description="Disordered" evidence="9">
    <location>
        <begin position="1130"/>
        <end position="1181"/>
    </location>
</feature>
<evidence type="ECO:0000313" key="15">
    <source>
        <dbReference type="Proteomes" id="UP000000599"/>
    </source>
</evidence>
<dbReference type="GO" id="GO:0007059">
    <property type="term" value="P:chromosome segregation"/>
    <property type="evidence" value="ECO:0007669"/>
    <property type="project" value="EnsemblFungi"/>
</dbReference>
<dbReference type="PROSITE" id="PS50014">
    <property type="entry name" value="BROMODOMAIN_2"/>
    <property type="match status" value="1"/>
</dbReference>
<dbReference type="GO" id="GO:0007010">
    <property type="term" value="P:cytoskeleton organization"/>
    <property type="evidence" value="ECO:0007669"/>
    <property type="project" value="EnsemblFungi"/>
</dbReference>
<feature type="domain" description="HSA" evidence="13">
    <location>
        <begin position="340"/>
        <end position="412"/>
    </location>
</feature>
<feature type="domain" description="Helicase C-terminal" evidence="12">
    <location>
        <begin position="833"/>
        <end position="994"/>
    </location>
</feature>
<dbReference type="InterPro" id="IPR029295">
    <property type="entry name" value="SnAC"/>
</dbReference>
<evidence type="ECO:0000259" key="12">
    <source>
        <dbReference type="PROSITE" id="PS51194"/>
    </source>
</evidence>
<feature type="domain" description="Bromo" evidence="10">
    <location>
        <begin position="1211"/>
        <end position="1281"/>
    </location>
</feature>
<dbReference type="GO" id="GO:0006368">
    <property type="term" value="P:transcription elongation by RNA polymerase II"/>
    <property type="evidence" value="ECO:0007669"/>
    <property type="project" value="EnsemblFungi"/>
</dbReference>
<evidence type="ECO:0000256" key="7">
    <source>
        <dbReference type="ARBA" id="ARBA00023242"/>
    </source>
</evidence>
<dbReference type="STRING" id="284592.Q6BKZ0"/>
<dbReference type="GO" id="GO:0016586">
    <property type="term" value="C:RSC-type complex"/>
    <property type="evidence" value="ECO:0007669"/>
    <property type="project" value="EnsemblFungi"/>
</dbReference>
<dbReference type="PRINTS" id="PR00503">
    <property type="entry name" value="BROMODOMAIN"/>
</dbReference>
<evidence type="ECO:0000256" key="8">
    <source>
        <dbReference type="PROSITE-ProRule" id="PRU00035"/>
    </source>
</evidence>
<dbReference type="GO" id="GO:0140658">
    <property type="term" value="F:ATP-dependent chromatin remodeler activity"/>
    <property type="evidence" value="ECO:0007669"/>
    <property type="project" value="EnsemblFungi"/>
</dbReference>
<organism evidence="14 15">
    <name type="scientific">Debaryomyces hansenii (strain ATCC 36239 / CBS 767 / BCRC 21394 / JCM 1990 / NBRC 0083 / IGC 2968)</name>
    <name type="common">Yeast</name>
    <name type="synonym">Torulaspora hansenii</name>
    <dbReference type="NCBI Taxonomy" id="284592"/>
    <lineage>
        <taxon>Eukaryota</taxon>
        <taxon>Fungi</taxon>
        <taxon>Dikarya</taxon>
        <taxon>Ascomycota</taxon>
        <taxon>Saccharomycotina</taxon>
        <taxon>Pichiomycetes</taxon>
        <taxon>Debaryomycetaceae</taxon>
        <taxon>Debaryomyces</taxon>
    </lineage>
</organism>
<dbReference type="SUPFAM" id="SSF47370">
    <property type="entry name" value="Bromodomain"/>
    <property type="match status" value="1"/>
</dbReference>
<feature type="domain" description="Helicase ATP-binding" evidence="11">
    <location>
        <begin position="522"/>
        <end position="686"/>
    </location>
</feature>
<keyword evidence="6 8" id="KW-0103">Bromodomain</keyword>
<dbReference type="FunCoup" id="Q6BKZ0">
    <property type="interactions" value="1128"/>
</dbReference>
<dbReference type="GO" id="GO:0034080">
    <property type="term" value="P:CENP-A containing chromatin assembly"/>
    <property type="evidence" value="ECO:0007669"/>
    <property type="project" value="EnsemblFungi"/>
</dbReference>
<dbReference type="FunFam" id="3.40.50.300:FF:000843">
    <property type="entry name" value="Chromatin structure-remodeling complex subunit snf21"/>
    <property type="match status" value="1"/>
</dbReference>
<dbReference type="GO" id="GO:0016787">
    <property type="term" value="F:hydrolase activity"/>
    <property type="evidence" value="ECO:0007669"/>
    <property type="project" value="UniProtKB-KW"/>
</dbReference>
<dbReference type="CDD" id="cd18793">
    <property type="entry name" value="SF2_C_SNF"/>
    <property type="match status" value="1"/>
</dbReference>
<dbReference type="PROSITE" id="PS51192">
    <property type="entry name" value="HELICASE_ATP_BIND_1"/>
    <property type="match status" value="1"/>
</dbReference>
<reference evidence="14 15" key="1">
    <citation type="journal article" date="2004" name="Nature">
        <title>Genome evolution in yeasts.</title>
        <authorList>
            <consortium name="Genolevures"/>
            <person name="Dujon B."/>
            <person name="Sherman D."/>
            <person name="Fischer G."/>
            <person name="Durrens P."/>
            <person name="Casaregola S."/>
            <person name="Lafontaine I."/>
            <person name="de Montigny J."/>
            <person name="Marck C."/>
            <person name="Neuveglise C."/>
            <person name="Talla E."/>
            <person name="Goffard N."/>
            <person name="Frangeul L."/>
            <person name="Aigle M."/>
            <person name="Anthouard V."/>
            <person name="Babour A."/>
            <person name="Barbe V."/>
            <person name="Barnay S."/>
            <person name="Blanchin S."/>
            <person name="Beckerich J.M."/>
            <person name="Beyne E."/>
            <person name="Bleykasten C."/>
            <person name="Boisrame A."/>
            <person name="Boyer J."/>
            <person name="Cattolico L."/>
            <person name="Confanioleri F."/>
            <person name="de Daruvar A."/>
            <person name="Despons L."/>
            <person name="Fabre E."/>
            <person name="Fairhead C."/>
            <person name="Ferry-Dumazet H."/>
            <person name="Groppi A."/>
            <person name="Hantraye F."/>
            <person name="Hennequin C."/>
            <person name="Jauniaux N."/>
            <person name="Joyet P."/>
            <person name="Kachouri R."/>
            <person name="Kerrest A."/>
            <person name="Koszul R."/>
            <person name="Lemaire M."/>
            <person name="Lesur I."/>
            <person name="Ma L."/>
            <person name="Muller H."/>
            <person name="Nicaud J.M."/>
            <person name="Nikolski M."/>
            <person name="Oztas S."/>
            <person name="Ozier-Kalogeropoulos O."/>
            <person name="Pellenz S."/>
            <person name="Potier S."/>
            <person name="Richard G.F."/>
            <person name="Straub M.L."/>
            <person name="Suleau A."/>
            <person name="Swennene D."/>
            <person name="Tekaia F."/>
            <person name="Wesolowski-Louvel M."/>
            <person name="Westhof E."/>
            <person name="Wirth B."/>
            <person name="Zeniou-Meyer M."/>
            <person name="Zivanovic I."/>
            <person name="Bolotin-Fukuhara M."/>
            <person name="Thierry A."/>
            <person name="Bouchier C."/>
            <person name="Caudron B."/>
            <person name="Scarpelli C."/>
            <person name="Gaillardin C."/>
            <person name="Weissenbach J."/>
            <person name="Wincker P."/>
            <person name="Souciet J.L."/>
        </authorList>
    </citation>
    <scope>NUCLEOTIDE SEQUENCE [LARGE SCALE GENOMIC DNA]</scope>
    <source>
        <strain evidence="15">ATCC 36239 / CBS 767 / BCRC 21394 / JCM 1990 / NBRC 0083 / IGC 2968</strain>
    </source>
</reference>
<keyword evidence="3" id="KW-0378">Hydrolase</keyword>
<keyword evidence="15" id="KW-1185">Reference proteome</keyword>
<dbReference type="InterPro" id="IPR036427">
    <property type="entry name" value="Bromodomain-like_sf"/>
</dbReference>
<dbReference type="GO" id="GO:0006284">
    <property type="term" value="P:base-excision repair"/>
    <property type="evidence" value="ECO:0007669"/>
    <property type="project" value="EnsemblFungi"/>
</dbReference>
<dbReference type="Gene3D" id="3.40.50.300">
    <property type="entry name" value="P-loop containing nucleotide triphosphate hydrolases"/>
    <property type="match status" value="1"/>
</dbReference>
<dbReference type="InterPro" id="IPR001650">
    <property type="entry name" value="Helicase_C-like"/>
</dbReference>
<dbReference type="GO" id="GO:0004386">
    <property type="term" value="F:helicase activity"/>
    <property type="evidence" value="ECO:0007669"/>
    <property type="project" value="UniProtKB-KW"/>
</dbReference>
<dbReference type="CDD" id="cd17996">
    <property type="entry name" value="DEXHc_SMARCA2_SMARCA4"/>
    <property type="match status" value="1"/>
</dbReference>
<dbReference type="Pfam" id="PF00271">
    <property type="entry name" value="Helicase_C"/>
    <property type="match status" value="1"/>
</dbReference>
<name>Q6BKZ0_DEBHA</name>
<protein>
    <submittedName>
        <fullName evidence="14">DEHA2F17732p</fullName>
    </submittedName>
</protein>
<evidence type="ECO:0000313" key="14">
    <source>
        <dbReference type="EMBL" id="CAG89514.2"/>
    </source>
</evidence>
<evidence type="ECO:0000256" key="6">
    <source>
        <dbReference type="ARBA" id="ARBA00023117"/>
    </source>
</evidence>
<dbReference type="KEGG" id="dha:DEHA2F17732g"/>
<dbReference type="InterPro" id="IPR014001">
    <property type="entry name" value="Helicase_ATP-bd"/>
</dbReference>
<dbReference type="InterPro" id="IPR014012">
    <property type="entry name" value="HSA_dom"/>
</dbReference>
<evidence type="ECO:0000256" key="2">
    <source>
        <dbReference type="ARBA" id="ARBA00022741"/>
    </source>
</evidence>
<dbReference type="InterPro" id="IPR038718">
    <property type="entry name" value="SNF2-like_sf"/>
</dbReference>
<dbReference type="InterPro" id="IPR000330">
    <property type="entry name" value="SNF2_N"/>
</dbReference>
<evidence type="ECO:0000259" key="13">
    <source>
        <dbReference type="PROSITE" id="PS51204"/>
    </source>
</evidence>
<dbReference type="Pfam" id="PF00176">
    <property type="entry name" value="SNF2-rel_dom"/>
    <property type="match status" value="1"/>
</dbReference>
<keyword evidence="5" id="KW-0067">ATP-binding</keyword>
<dbReference type="Gene3D" id="3.40.50.10810">
    <property type="entry name" value="Tandem AAA-ATPase domain"/>
    <property type="match status" value="1"/>
</dbReference>
<dbReference type="Pfam" id="PF00439">
    <property type="entry name" value="Bromodomain"/>
    <property type="match status" value="1"/>
</dbReference>
<accession>Q6BKZ0</accession>
<dbReference type="RefSeq" id="XP_461131.2">
    <property type="nucleotide sequence ID" value="XM_461131.1"/>
</dbReference>
<comment type="subcellular location">
    <subcellularLocation>
        <location evidence="1">Nucleus</location>
    </subcellularLocation>
</comment>
<gene>
    <name evidence="14" type="ordered locus">DEHA2F17732g</name>
</gene>
<sequence length="1295" mass="149352">MSEGPIVTNGNVLHNGSGIGGDISVSRQAISVSFPETREQLNALLHKYQQLMKASNEAKEKHDNFVRYLENKENGVSDFKGTSSDVRPVFKDPTEEERLAIENVFYKISEQYQEFVKNEQTFYESIKAQKSEESLDLELLEKQIAGLQFLSKDLDLPESLQEDYESVINSESESVRNKDTDRFIEAFLRSKSNLNDFMKRAESLGIKVPQPLGSINPMHAPVGNYYTEQMISSKISNRIRELENLPANLGTFKTDSLKSQTNYDDLKIKALIELKSLQLLAKQKQLKKNLIISQATNSHYDNSDLNKVPLTLQARRSIYIRPKIIQPNPHLLASQLEEKRKLEANRIKHALHVEKVQQILINSEDFVNKKLNRLNKISTISRAINSFHSVTEKDESKKLEKTAKQRLQALKANDEEAYIKLLDQTKDHRITHLLKQTNTFLDSLAQAVKVQQVEQGADDISGEKHIENEVVPEKEDNVEELREKIDYYQVAHRVKEEVKEQPSILVGGTLKEYQVKGLEWMVSLYNNKLNGILADEMGLGKTIQSISLITYLIERKHEDKFLVVVPLSTITNWTMEFEKWAPAVDVIVYKGSQQQRKSMQAEVRSGAFQVILTTYEYIIRERPLLSKFYYSHMIIDEGHRMKNATSKLSITLKNYYKTKNRLILTGTPLQNNLPELWALLNFVLPKIFNSVKSFDEWFNTPFANTGSQEKIELTEEESLLVIRRLHKVLRPFLLRRLKKDVEKDLPDKVEKVLKCNLSGLQYVLYQQMLKHNALFVGVDVGGAKSGIKGLNNKIMQLRKICNHPFVFEEVETVLNSTRLTNDLIWRVSGKFELLDRVLPKFKASGHRVLIFFQMTQVMNIMEDFLRWRDMKYLRLDGATKAEDRQDMLKDFNAPNSDYFCFLLSTRAGGLGLNLQTADTVIIFDTDWNPHQDLQAQDRAHRIGQKNEVRILRLITNDSVEEVILERAHQKLDIDGKVIQAGKFDNKSTSEEQEAFLKRLLEAEASNDDNEENDSLDDEELNEVLARSEDEKVLFAQIDNERIINEKLASRQGGPKTRLLEKDELPTVFTEDVSHHFEKDTKELARMRDKKRVKYDDGLTEEQWLMAMDNDNDTVEDAIRRKEVRVAKRRKNRGGSADLLSDDDEDIVDGDLDEENLRPRKRSRRSTTPQANGYTDNEDDISELEKVDDSNELVEKCTIVLDELCQLTAEADGHNISEIFMTLPSRKLYPDYYQVIKQPTSINQIKKNLKQENFESFESFMDSLQLMCTNAKTYNEEGSWVYEDATTVENFLSSKI</sequence>
<dbReference type="InterPro" id="IPR001487">
    <property type="entry name" value="Bromodomain"/>
</dbReference>
<dbReference type="GO" id="GO:0015616">
    <property type="term" value="F:DNA translocase activity"/>
    <property type="evidence" value="ECO:0007669"/>
    <property type="project" value="EnsemblFungi"/>
</dbReference>
<dbReference type="PROSITE" id="PS51194">
    <property type="entry name" value="HELICASE_CTER"/>
    <property type="match status" value="1"/>
</dbReference>
<dbReference type="GO" id="GO:0140015">
    <property type="term" value="F:histone H3K14ac reader activity"/>
    <property type="evidence" value="ECO:0007669"/>
    <property type="project" value="EnsemblFungi"/>
</dbReference>
<dbReference type="Pfam" id="PF14619">
    <property type="entry name" value="SnAC"/>
    <property type="match status" value="1"/>
</dbReference>
<dbReference type="SUPFAM" id="SSF52540">
    <property type="entry name" value="P-loop containing nucleoside triphosphate hydrolases"/>
    <property type="match status" value="2"/>
</dbReference>
<keyword evidence="2" id="KW-0547">Nucleotide-binding</keyword>
<dbReference type="InterPro" id="IPR027417">
    <property type="entry name" value="P-loop_NTPase"/>
</dbReference>
<dbReference type="GO" id="GO:0042393">
    <property type="term" value="F:histone binding"/>
    <property type="evidence" value="ECO:0007669"/>
    <property type="project" value="InterPro"/>
</dbReference>
<dbReference type="GO" id="GO:0140008">
    <property type="term" value="F:histone H4 reader activity"/>
    <property type="evidence" value="ECO:0007669"/>
    <property type="project" value="EnsemblFungi"/>
</dbReference>
<dbReference type="PANTHER" id="PTHR10799">
    <property type="entry name" value="SNF2/RAD54 HELICASE FAMILY"/>
    <property type="match status" value="1"/>
</dbReference>
<dbReference type="GO" id="GO:0006355">
    <property type="term" value="P:regulation of DNA-templated transcription"/>
    <property type="evidence" value="ECO:0007669"/>
    <property type="project" value="EnsemblFungi"/>
</dbReference>
<dbReference type="Gene3D" id="1.20.5.170">
    <property type="match status" value="1"/>
</dbReference>
<evidence type="ECO:0000256" key="3">
    <source>
        <dbReference type="ARBA" id="ARBA00022801"/>
    </source>
</evidence>
<dbReference type="SMART" id="SM00490">
    <property type="entry name" value="HELICc"/>
    <property type="match status" value="1"/>
</dbReference>
<dbReference type="HOGENOM" id="CLU_000315_15_0_1"/>
<dbReference type="SMART" id="SM00487">
    <property type="entry name" value="DEXDc"/>
    <property type="match status" value="1"/>
</dbReference>
<dbReference type="OMA" id="VNYISHT"/>
<feature type="compositionally biased region" description="Acidic residues" evidence="9">
    <location>
        <begin position="1139"/>
        <end position="1153"/>
    </location>
</feature>
<dbReference type="GO" id="GO:0006302">
    <property type="term" value="P:double-strand break repair"/>
    <property type="evidence" value="ECO:0007669"/>
    <property type="project" value="EnsemblFungi"/>
</dbReference>
<dbReference type="PROSITE" id="PS51204">
    <property type="entry name" value="HSA"/>
    <property type="match status" value="1"/>
</dbReference>
<evidence type="ECO:0000259" key="10">
    <source>
        <dbReference type="PROSITE" id="PS50014"/>
    </source>
</evidence>
<evidence type="ECO:0000256" key="9">
    <source>
        <dbReference type="SAM" id="MobiDB-lite"/>
    </source>
</evidence>
<dbReference type="GO" id="GO:0006337">
    <property type="term" value="P:nucleosome disassembly"/>
    <property type="evidence" value="ECO:0007669"/>
    <property type="project" value="EnsemblFungi"/>
</dbReference>
<keyword evidence="7" id="KW-0539">Nucleus</keyword>
<dbReference type="GeneID" id="2903686"/>
<dbReference type="GO" id="GO:0051321">
    <property type="term" value="P:meiotic cell cycle"/>
    <property type="evidence" value="ECO:0007669"/>
    <property type="project" value="EnsemblFungi"/>
</dbReference>
<dbReference type="SMART" id="SM01314">
    <property type="entry name" value="SnAC"/>
    <property type="match status" value="1"/>
</dbReference>